<organism evidence="2 3">
    <name type="scientific">Youxingia wuxianensis</name>
    <dbReference type="NCBI Taxonomy" id="2763678"/>
    <lineage>
        <taxon>Bacteria</taxon>
        <taxon>Bacillati</taxon>
        <taxon>Bacillota</taxon>
        <taxon>Clostridia</taxon>
        <taxon>Eubacteriales</taxon>
        <taxon>Oscillospiraceae</taxon>
        <taxon>Youxingia</taxon>
    </lineage>
</organism>
<comment type="caution">
    <text evidence="2">The sequence shown here is derived from an EMBL/GenBank/DDBJ whole genome shotgun (WGS) entry which is preliminary data.</text>
</comment>
<dbReference type="EMBL" id="JACRTD010000014">
    <property type="protein sequence ID" value="MBC8586532.1"/>
    <property type="molecule type" value="Genomic_DNA"/>
</dbReference>
<evidence type="ECO:0000313" key="2">
    <source>
        <dbReference type="EMBL" id="MBC8586532.1"/>
    </source>
</evidence>
<keyword evidence="3" id="KW-1185">Reference proteome</keyword>
<dbReference type="Proteomes" id="UP000623678">
    <property type="component" value="Unassembled WGS sequence"/>
</dbReference>
<dbReference type="GO" id="GO:0140359">
    <property type="term" value="F:ABC-type transporter activity"/>
    <property type="evidence" value="ECO:0007669"/>
    <property type="project" value="InterPro"/>
</dbReference>
<dbReference type="GO" id="GO:0016020">
    <property type="term" value="C:membrane"/>
    <property type="evidence" value="ECO:0007669"/>
    <property type="project" value="UniProtKB-SubCell"/>
</dbReference>
<feature type="transmembrane region" description="Helical" evidence="1">
    <location>
        <begin position="304"/>
        <end position="326"/>
    </location>
</feature>
<protein>
    <submittedName>
        <fullName evidence="2">ABC transporter permease</fullName>
    </submittedName>
</protein>
<accession>A0A926ESA0</accession>
<dbReference type="RefSeq" id="WP_262396251.1">
    <property type="nucleotide sequence ID" value="NZ_JACRTD010000014.1"/>
</dbReference>
<keyword evidence="1" id="KW-0472">Membrane</keyword>
<feature type="transmembrane region" description="Helical" evidence="1">
    <location>
        <begin position="276"/>
        <end position="297"/>
    </location>
</feature>
<proteinExistence type="predicted"/>
<feature type="transmembrane region" description="Helical" evidence="1">
    <location>
        <begin position="239"/>
        <end position="264"/>
    </location>
</feature>
<gene>
    <name evidence="2" type="ORF">H8705_13180</name>
</gene>
<evidence type="ECO:0000256" key="1">
    <source>
        <dbReference type="SAM" id="Phobius"/>
    </source>
</evidence>
<dbReference type="AlphaFoldDB" id="A0A926ESA0"/>
<keyword evidence="1" id="KW-0812">Transmembrane</keyword>
<name>A0A926ESA0_9FIRM</name>
<sequence length="354" mass="38852">MFFFTLFRLKLKQQLRSPVFLTFSVFFTAFVLGMALLLPVPSSNGPQIGVLFEKQDALSQKMQTLLSENEDYPFVFYSDLSSMTEDVLLGRLHCAYGIRDAVPASLSQERCIDGYYTDGSYLRGLTDEIVLSCFLDATSLYISENYALKSGVAQPSDFPQMESYFRQLSKNGDLMKINLIPVGNVPVHDAPSPSAGTQPLLYAVFISVFLSLSVVCALLQGRKESESLRFLSLTGKRKFSCAFAPALAIGLANIGVLLACDLLLNLCLGAQSLYSFHARLTMLSLLGAASSLLMVFLSRIRTGSLAIMALTPLFLLCNICFSGAVFNPDYLPWGLGMLKYLCPGWYGIKILGAL</sequence>
<keyword evidence="1" id="KW-1133">Transmembrane helix</keyword>
<feature type="transmembrane region" description="Helical" evidence="1">
    <location>
        <begin position="200"/>
        <end position="219"/>
    </location>
</feature>
<evidence type="ECO:0000313" key="3">
    <source>
        <dbReference type="Proteomes" id="UP000623678"/>
    </source>
</evidence>
<feature type="transmembrane region" description="Helical" evidence="1">
    <location>
        <begin position="20"/>
        <end position="40"/>
    </location>
</feature>
<reference evidence="2" key="1">
    <citation type="submission" date="2020-08" db="EMBL/GenBank/DDBJ databases">
        <title>Genome public.</title>
        <authorList>
            <person name="Liu C."/>
            <person name="Sun Q."/>
        </authorList>
    </citation>
    <scope>NUCLEOTIDE SEQUENCE</scope>
    <source>
        <strain evidence="2">NSJ-64</strain>
    </source>
</reference>